<reference evidence="2 3" key="1">
    <citation type="submission" date="2011-11" db="EMBL/GenBank/DDBJ databases">
        <title>The Genome Sequence of Myroides odoratimimus CIP 101113.</title>
        <authorList>
            <person name="Earl A."/>
            <person name="Ward D."/>
            <person name="Feldgarden M."/>
            <person name="Gevers D."/>
            <person name="Huys G."/>
            <person name="Young S.K."/>
            <person name="Zeng Q."/>
            <person name="Gargeya S."/>
            <person name="Fitzgerald M."/>
            <person name="Haas B."/>
            <person name="Abouelleil A."/>
            <person name="Alvarado L."/>
            <person name="Arachchi H.M."/>
            <person name="Berlin A."/>
            <person name="Brown A."/>
            <person name="Chapman S.B."/>
            <person name="Chen Z."/>
            <person name="Dunbar C."/>
            <person name="Freedman E."/>
            <person name="Gearin G."/>
            <person name="Goldberg J."/>
            <person name="Griggs A."/>
            <person name="Gujja S."/>
            <person name="Heiman D."/>
            <person name="Howarth C."/>
            <person name="Larson L."/>
            <person name="Lui A."/>
            <person name="MacDonald P.J.P."/>
            <person name="Montmayeur A."/>
            <person name="Murphy C."/>
            <person name="Neiman D."/>
            <person name="Pearson M."/>
            <person name="Priest M."/>
            <person name="Roberts A."/>
            <person name="Saif S."/>
            <person name="Shea T."/>
            <person name="Shenoy N."/>
            <person name="Sisk P."/>
            <person name="Stolte C."/>
            <person name="Sykes S."/>
            <person name="Wortman J."/>
            <person name="Nusbaum C."/>
            <person name="Birren B."/>
        </authorList>
    </citation>
    <scope>NUCLEOTIDE SEQUENCE [LARGE SCALE GENOMIC DNA]</scope>
    <source>
        <strain evidence="2 3">CIP 101113</strain>
    </source>
</reference>
<evidence type="ECO:0000313" key="2">
    <source>
        <dbReference type="EMBL" id="EHO14586.1"/>
    </source>
</evidence>
<sequence>MKRILFLFLGLSLLASCSSDDNAVVDDEKLGELVVKIEQKNYYVGDKVSIKVESQKGEEVKGARIFINETQVNALYEFMKPGDFKVVAKKAGYTSSKAVDIKVKAYVNINLSVKESKLIVGNKIVFDVLNDSKETVAAKIYHVESGTEIEGAEYTPTEVGVYTFVARGGEGYKESNKVTVEVLADTSYFWIGGKNYEIHELTFDVSQYKYKSGVKDRVYLLNGKTMNAVEINVWNINGEAANNMSITVWIPNPTIKLNSKNQITDFGQRVSLSDSSDWIVRSVFLMLEGEDAQSYEVNEDRLTDITLKTKGLVIPNNGVGAGNKGVESQGVFDFKAFGDKEMKLLFNGYFTTTEAVKKF</sequence>
<name>A0AAV3F5R9_9FLAO</name>
<evidence type="ECO:0000256" key="1">
    <source>
        <dbReference type="SAM" id="SignalP"/>
    </source>
</evidence>
<dbReference type="Proteomes" id="UP000004834">
    <property type="component" value="Unassembled WGS sequence"/>
</dbReference>
<evidence type="ECO:0000313" key="3">
    <source>
        <dbReference type="Proteomes" id="UP000004834"/>
    </source>
</evidence>
<feature type="signal peptide" evidence="1">
    <location>
        <begin position="1"/>
        <end position="23"/>
    </location>
</feature>
<dbReference type="AlphaFoldDB" id="A0AAV3F5R9"/>
<dbReference type="RefSeq" id="WP_006262685.1">
    <property type="nucleotide sequence ID" value="NZ_JH590837.1"/>
</dbReference>
<dbReference type="EMBL" id="AGEE01000005">
    <property type="protein sequence ID" value="EHO14586.1"/>
    <property type="molecule type" value="Genomic_DNA"/>
</dbReference>
<proteinExistence type="predicted"/>
<organism evidence="2 3">
    <name type="scientific">Myroides odoratimimus CIP 101113</name>
    <dbReference type="NCBI Taxonomy" id="883154"/>
    <lineage>
        <taxon>Bacteria</taxon>
        <taxon>Pseudomonadati</taxon>
        <taxon>Bacteroidota</taxon>
        <taxon>Flavobacteriia</taxon>
        <taxon>Flavobacteriales</taxon>
        <taxon>Flavobacteriaceae</taxon>
        <taxon>Myroides</taxon>
    </lineage>
</organism>
<protein>
    <submittedName>
        <fullName evidence="2">Uncharacterized protein</fullName>
    </submittedName>
</protein>
<accession>A0AAV3F5R9</accession>
<keyword evidence="1" id="KW-0732">Signal</keyword>
<comment type="caution">
    <text evidence="2">The sequence shown here is derived from an EMBL/GenBank/DDBJ whole genome shotgun (WGS) entry which is preliminary data.</text>
</comment>
<feature type="chain" id="PRO_5043785956" evidence="1">
    <location>
        <begin position="24"/>
        <end position="359"/>
    </location>
</feature>
<gene>
    <name evidence="2" type="ORF">HMPREF9715_00471</name>
</gene>
<dbReference type="PROSITE" id="PS51257">
    <property type="entry name" value="PROKAR_LIPOPROTEIN"/>
    <property type="match status" value="1"/>
</dbReference>